<evidence type="ECO:0000313" key="2">
    <source>
        <dbReference type="WBParaSite" id="RSKR_0000623300.1"/>
    </source>
</evidence>
<accession>A0AC35U097</accession>
<reference evidence="2" key="1">
    <citation type="submission" date="2016-11" db="UniProtKB">
        <authorList>
            <consortium name="WormBaseParasite"/>
        </authorList>
    </citation>
    <scope>IDENTIFICATION</scope>
    <source>
        <strain evidence="2">KR3021</strain>
    </source>
</reference>
<name>A0AC35U097_9BILA</name>
<protein>
    <submittedName>
        <fullName evidence="2">Endo/exonuclease/phosphatase domain-containing protein</fullName>
    </submittedName>
</protein>
<organism evidence="1 2">
    <name type="scientific">Rhabditophanes sp. KR3021</name>
    <dbReference type="NCBI Taxonomy" id="114890"/>
    <lineage>
        <taxon>Eukaryota</taxon>
        <taxon>Metazoa</taxon>
        <taxon>Ecdysozoa</taxon>
        <taxon>Nematoda</taxon>
        <taxon>Chromadorea</taxon>
        <taxon>Rhabditida</taxon>
        <taxon>Tylenchina</taxon>
        <taxon>Panagrolaimomorpha</taxon>
        <taxon>Strongyloidoidea</taxon>
        <taxon>Alloionematidae</taxon>
        <taxon>Rhabditophanes</taxon>
    </lineage>
</organism>
<sequence>MAQAITNQPTQKTADEEDLNVFNFVSWNINGIATEQIRYRMYAAILQIQPINPDVIFFQEVIAQQARHIKNHYESSYNIYYQDEHLLEYSTVILVSKKHRVLEALVKPFPRSIMDSALQIVLMEVGHIKLALINTNLESFKEHTKERVKQLVEAFNVSHNFEKSGYHVIFGGDLNIRNKEAMQNVDESKDCFMMAGCPKPFTNTWIMERSAGQTFEQRLQQNHIRARFDRIYSFGTSLKFKSFQLFGLNKLLLDVDISDHLGIHIAFTHHQNSTKQLERSGENDGTSLHGVM</sequence>
<dbReference type="WBParaSite" id="RSKR_0000623300.1">
    <property type="protein sequence ID" value="RSKR_0000623300.1"/>
    <property type="gene ID" value="RSKR_0000623300"/>
</dbReference>
<dbReference type="Proteomes" id="UP000095286">
    <property type="component" value="Unplaced"/>
</dbReference>
<evidence type="ECO:0000313" key="1">
    <source>
        <dbReference type="Proteomes" id="UP000095286"/>
    </source>
</evidence>
<proteinExistence type="predicted"/>